<sequence length="115" mass="12801">MKFPRCASTRNRRLATLRKRLAQIGSHRAGFSCVNDHLCNNVELQRGCLFIDTEDPHHGKTTQCSEHNRREVLGLGMRLGDFREDGPTKGVELSAPEASEDPLVAKSCADNLKVL</sequence>
<reference evidence="1" key="1">
    <citation type="submission" date="2016-01" db="EMBL/GenBank/DDBJ databases">
        <authorList>
            <person name="Peeters C."/>
        </authorList>
    </citation>
    <scope>NUCLEOTIDE SEQUENCE</scope>
    <source>
        <strain evidence="1">LMG 29322</strain>
    </source>
</reference>
<comment type="caution">
    <text evidence="1">The sequence shown here is derived from an EMBL/GenBank/DDBJ whole genome shotgun (WGS) entry which is preliminary data.</text>
</comment>
<gene>
    <name evidence="1" type="ORF">AWB79_06772</name>
</gene>
<name>A0A158DBT9_9BURK</name>
<protein>
    <submittedName>
        <fullName evidence="1">Uncharacterized protein</fullName>
    </submittedName>
</protein>
<dbReference type="Proteomes" id="UP000054851">
    <property type="component" value="Unassembled WGS sequence"/>
</dbReference>
<accession>A0A158DBT9</accession>
<organism evidence="1 2">
    <name type="scientific">Caballeronia hypogeia</name>
    <dbReference type="NCBI Taxonomy" id="1777140"/>
    <lineage>
        <taxon>Bacteria</taxon>
        <taxon>Pseudomonadati</taxon>
        <taxon>Pseudomonadota</taxon>
        <taxon>Betaproteobacteria</taxon>
        <taxon>Burkholderiales</taxon>
        <taxon>Burkholderiaceae</taxon>
        <taxon>Caballeronia</taxon>
    </lineage>
</organism>
<evidence type="ECO:0000313" key="1">
    <source>
        <dbReference type="EMBL" id="SAK92095.1"/>
    </source>
</evidence>
<dbReference type="AlphaFoldDB" id="A0A158DBT9"/>
<proteinExistence type="predicted"/>
<dbReference type="STRING" id="1777140.AWB79_06772"/>
<evidence type="ECO:0000313" key="2">
    <source>
        <dbReference type="Proteomes" id="UP000054851"/>
    </source>
</evidence>
<keyword evidence="2" id="KW-1185">Reference proteome</keyword>
<dbReference type="EMBL" id="FCOA02000039">
    <property type="protein sequence ID" value="SAK92095.1"/>
    <property type="molecule type" value="Genomic_DNA"/>
</dbReference>